<dbReference type="InterPro" id="IPR001173">
    <property type="entry name" value="Glyco_trans_2-like"/>
</dbReference>
<name>A0ABP8ZMP8_9ACTN</name>
<dbReference type="Pfam" id="PF00535">
    <property type="entry name" value="Glycos_transf_2"/>
    <property type="match status" value="1"/>
</dbReference>
<sequence>MRERVAVVVVTFNSAAVLPGLLESLPLGLEGLDWTLVVADNDSADDTVTLLRSRAPQAVVLEMGRNAGYAAGINAAVRSAGEFSAVLVLNPDVRLTAGCVPELLRVLRTTRAGICVPRLEDSHGELILSMRREPTLVRAYADALLGATRAGRIAALGEVVSDPERYDVAGSPDWAEGSTQLIDGTCWTACGGWDESFFLYSEETDYHLRARDLGFDIRYVPTARAVHLEGASASSPRLWSLLVANRLRLFRRRHSALGGALFWLAAVLREGSRSVLGHAIARSAVSVLVRPSLLAAPRGPEWLERV</sequence>
<protein>
    <submittedName>
        <fullName evidence="6">Glycosyltransferase family 2 protein</fullName>
    </submittedName>
</protein>
<evidence type="ECO:0000313" key="7">
    <source>
        <dbReference type="Proteomes" id="UP001499882"/>
    </source>
</evidence>
<dbReference type="InterPro" id="IPR029044">
    <property type="entry name" value="Nucleotide-diphossugar_trans"/>
</dbReference>
<dbReference type="PANTHER" id="PTHR43179">
    <property type="entry name" value="RHAMNOSYLTRANSFERASE WBBL"/>
    <property type="match status" value="1"/>
</dbReference>
<organism evidence="6 7">
    <name type="scientific">Nocardioides endophyticus</name>
    <dbReference type="NCBI Taxonomy" id="1353775"/>
    <lineage>
        <taxon>Bacteria</taxon>
        <taxon>Bacillati</taxon>
        <taxon>Actinomycetota</taxon>
        <taxon>Actinomycetes</taxon>
        <taxon>Propionibacteriales</taxon>
        <taxon>Nocardioidaceae</taxon>
        <taxon>Nocardioides</taxon>
    </lineage>
</organism>
<dbReference type="Proteomes" id="UP001499882">
    <property type="component" value="Unassembled WGS sequence"/>
</dbReference>
<dbReference type="Gene3D" id="3.90.550.10">
    <property type="entry name" value="Spore Coat Polysaccharide Biosynthesis Protein SpsA, Chain A"/>
    <property type="match status" value="1"/>
</dbReference>
<reference evidence="7" key="1">
    <citation type="journal article" date="2019" name="Int. J. Syst. Evol. Microbiol.">
        <title>The Global Catalogue of Microorganisms (GCM) 10K type strain sequencing project: providing services to taxonomists for standard genome sequencing and annotation.</title>
        <authorList>
            <consortium name="The Broad Institute Genomics Platform"/>
            <consortium name="The Broad Institute Genome Sequencing Center for Infectious Disease"/>
            <person name="Wu L."/>
            <person name="Ma J."/>
        </authorList>
    </citation>
    <scope>NUCLEOTIDE SEQUENCE [LARGE SCALE GENOMIC DNA]</scope>
    <source>
        <strain evidence="7">JCM 18532</strain>
    </source>
</reference>
<dbReference type="PANTHER" id="PTHR43179:SF12">
    <property type="entry name" value="GALACTOFURANOSYLTRANSFERASE GLFT2"/>
    <property type="match status" value="1"/>
</dbReference>
<accession>A0ABP8ZMP8</accession>
<keyword evidence="7" id="KW-1185">Reference proteome</keyword>
<evidence type="ECO:0000256" key="1">
    <source>
        <dbReference type="ARBA" id="ARBA00004776"/>
    </source>
</evidence>
<evidence type="ECO:0000256" key="2">
    <source>
        <dbReference type="ARBA" id="ARBA00006739"/>
    </source>
</evidence>
<comment type="similarity">
    <text evidence="2">Belongs to the glycosyltransferase 2 family.</text>
</comment>
<feature type="domain" description="Glycosyltransferase 2-like" evidence="5">
    <location>
        <begin position="7"/>
        <end position="120"/>
    </location>
</feature>
<proteinExistence type="inferred from homology"/>
<evidence type="ECO:0000256" key="3">
    <source>
        <dbReference type="ARBA" id="ARBA00022676"/>
    </source>
</evidence>
<comment type="pathway">
    <text evidence="1">Cell wall biogenesis; cell wall polysaccharide biosynthesis.</text>
</comment>
<dbReference type="RefSeq" id="WP_345530277.1">
    <property type="nucleotide sequence ID" value="NZ_BAABKN010000043.1"/>
</dbReference>
<gene>
    <name evidence="6" type="ORF">GCM10023350_53980</name>
</gene>
<evidence type="ECO:0000256" key="4">
    <source>
        <dbReference type="ARBA" id="ARBA00022679"/>
    </source>
</evidence>
<dbReference type="EMBL" id="BAABKN010000043">
    <property type="protein sequence ID" value="GAA4760853.1"/>
    <property type="molecule type" value="Genomic_DNA"/>
</dbReference>
<keyword evidence="3" id="KW-0328">Glycosyltransferase</keyword>
<evidence type="ECO:0000313" key="6">
    <source>
        <dbReference type="EMBL" id="GAA4760853.1"/>
    </source>
</evidence>
<keyword evidence="4" id="KW-0808">Transferase</keyword>
<evidence type="ECO:0000259" key="5">
    <source>
        <dbReference type="Pfam" id="PF00535"/>
    </source>
</evidence>
<dbReference type="SUPFAM" id="SSF53448">
    <property type="entry name" value="Nucleotide-diphospho-sugar transferases"/>
    <property type="match status" value="1"/>
</dbReference>
<comment type="caution">
    <text evidence="6">The sequence shown here is derived from an EMBL/GenBank/DDBJ whole genome shotgun (WGS) entry which is preliminary data.</text>
</comment>